<name>A0A8E2JXN5_9PEZI</name>
<keyword evidence="3" id="KW-1185">Reference proteome</keyword>
<dbReference type="Proteomes" id="UP000250140">
    <property type="component" value="Unassembled WGS sequence"/>
</dbReference>
<dbReference type="OrthoDB" id="4232626at2759"/>
<reference evidence="2 3" key="1">
    <citation type="journal article" date="2016" name="Nat. Commun.">
        <title>Ectomycorrhizal ecology is imprinted in the genome of the dominant symbiotic fungus Cenococcum geophilum.</title>
        <authorList>
            <consortium name="DOE Joint Genome Institute"/>
            <person name="Peter M."/>
            <person name="Kohler A."/>
            <person name="Ohm R.A."/>
            <person name="Kuo A."/>
            <person name="Krutzmann J."/>
            <person name="Morin E."/>
            <person name="Arend M."/>
            <person name="Barry K.W."/>
            <person name="Binder M."/>
            <person name="Choi C."/>
            <person name="Clum A."/>
            <person name="Copeland A."/>
            <person name="Grisel N."/>
            <person name="Haridas S."/>
            <person name="Kipfer T."/>
            <person name="LaButti K."/>
            <person name="Lindquist E."/>
            <person name="Lipzen A."/>
            <person name="Maire R."/>
            <person name="Meier B."/>
            <person name="Mihaltcheva S."/>
            <person name="Molinier V."/>
            <person name="Murat C."/>
            <person name="Poggeler S."/>
            <person name="Quandt C.A."/>
            <person name="Sperisen C."/>
            <person name="Tritt A."/>
            <person name="Tisserant E."/>
            <person name="Crous P.W."/>
            <person name="Henrissat B."/>
            <person name="Nehls U."/>
            <person name="Egli S."/>
            <person name="Spatafora J.W."/>
            <person name="Grigoriev I.V."/>
            <person name="Martin F.M."/>
        </authorList>
    </citation>
    <scope>NUCLEOTIDE SEQUENCE [LARGE SCALE GENOMIC DNA]</scope>
    <source>
        <strain evidence="2 3">CBS 207.34</strain>
    </source>
</reference>
<evidence type="ECO:0000256" key="1">
    <source>
        <dbReference type="SAM" id="MobiDB-lite"/>
    </source>
</evidence>
<dbReference type="EMBL" id="KV748806">
    <property type="protein sequence ID" value="OCL12962.1"/>
    <property type="molecule type" value="Genomic_DNA"/>
</dbReference>
<evidence type="ECO:0000313" key="2">
    <source>
        <dbReference type="EMBL" id="OCL12962.1"/>
    </source>
</evidence>
<gene>
    <name evidence="2" type="ORF">AOQ84DRAFT_131564</name>
</gene>
<evidence type="ECO:0000313" key="3">
    <source>
        <dbReference type="Proteomes" id="UP000250140"/>
    </source>
</evidence>
<organism evidence="2 3">
    <name type="scientific">Glonium stellatum</name>
    <dbReference type="NCBI Taxonomy" id="574774"/>
    <lineage>
        <taxon>Eukaryota</taxon>
        <taxon>Fungi</taxon>
        <taxon>Dikarya</taxon>
        <taxon>Ascomycota</taxon>
        <taxon>Pezizomycotina</taxon>
        <taxon>Dothideomycetes</taxon>
        <taxon>Pleosporomycetidae</taxon>
        <taxon>Gloniales</taxon>
        <taxon>Gloniaceae</taxon>
        <taxon>Glonium</taxon>
    </lineage>
</organism>
<feature type="region of interest" description="Disordered" evidence="1">
    <location>
        <begin position="114"/>
        <end position="134"/>
    </location>
</feature>
<protein>
    <submittedName>
        <fullName evidence="2">Uncharacterized protein</fullName>
    </submittedName>
</protein>
<sequence length="242" mass="28448">MRILLQLHQSVEPNEARRQRRRCSPNGPHSSRPKMIRTVTPIWREIYTMMRCPGAPCGLGPHCWRDPYGKKHYKLRTPHLKALIEYVKQGNVIKSHEDVPAHIQEQLLAEERQRLDRQPKSTSSTPTPYPPITITNRHHQQRYYQQRYHCQLMPTGPRDLAVKVYSEWQQSNVIDETLKAEFRRACEVTLQDGLDLEQVYDDQNVAFFIKSGIKPGIARRFISDIERWVKQYKVSCEGDVMM</sequence>
<feature type="region of interest" description="Disordered" evidence="1">
    <location>
        <begin position="9"/>
        <end position="34"/>
    </location>
</feature>
<accession>A0A8E2JXN5</accession>
<proteinExistence type="predicted"/>
<dbReference type="AlphaFoldDB" id="A0A8E2JXN5"/>